<evidence type="ECO:0000256" key="1">
    <source>
        <dbReference type="ARBA" id="ARBA00022723"/>
    </source>
</evidence>
<dbReference type="GO" id="GO:0016810">
    <property type="term" value="F:hydrolase activity, acting on carbon-nitrogen (but not peptide) bonds"/>
    <property type="evidence" value="ECO:0007669"/>
    <property type="project" value="InterPro"/>
</dbReference>
<evidence type="ECO:0000256" key="2">
    <source>
        <dbReference type="ARBA" id="ARBA00022801"/>
    </source>
</evidence>
<keyword evidence="7" id="KW-1185">Reference proteome</keyword>
<evidence type="ECO:0000259" key="4">
    <source>
        <dbReference type="Pfam" id="PF01979"/>
    </source>
</evidence>
<dbReference type="PANTHER" id="PTHR43794:SF11">
    <property type="entry name" value="AMIDOHYDROLASE-RELATED DOMAIN-CONTAINING PROTEIN"/>
    <property type="match status" value="1"/>
</dbReference>
<evidence type="ECO:0000256" key="3">
    <source>
        <dbReference type="ARBA" id="ARBA00022833"/>
    </source>
</evidence>
<name>A0A2W0HJN8_9BACI</name>
<dbReference type="GO" id="GO:0046872">
    <property type="term" value="F:metal ion binding"/>
    <property type="evidence" value="ECO:0007669"/>
    <property type="project" value="UniProtKB-KW"/>
</dbReference>
<dbReference type="Pfam" id="PF22039">
    <property type="entry name" value="HUTI_composite_bact"/>
    <property type="match status" value="1"/>
</dbReference>
<dbReference type="InterPro" id="IPR054418">
    <property type="entry name" value="MQNX/HUTI_composite_N"/>
</dbReference>
<accession>A0A2W0HJN8</accession>
<dbReference type="InterPro" id="IPR032466">
    <property type="entry name" value="Metal_Hydrolase"/>
</dbReference>
<evidence type="ECO:0000313" key="6">
    <source>
        <dbReference type="EMBL" id="PYZ97029.1"/>
    </source>
</evidence>
<proteinExistence type="predicted"/>
<dbReference type="Gene3D" id="2.30.40.10">
    <property type="entry name" value="Urease, subunit C, domain 1"/>
    <property type="match status" value="1"/>
</dbReference>
<dbReference type="InterPro" id="IPR011059">
    <property type="entry name" value="Metal-dep_hydrolase_composite"/>
</dbReference>
<dbReference type="SUPFAM" id="SSF51338">
    <property type="entry name" value="Composite domain of metallo-dependent hydrolases"/>
    <property type="match status" value="1"/>
</dbReference>
<evidence type="ECO:0000313" key="7">
    <source>
        <dbReference type="Proteomes" id="UP000248066"/>
    </source>
</evidence>
<dbReference type="Gene3D" id="3.20.20.140">
    <property type="entry name" value="Metal-dependent hydrolases"/>
    <property type="match status" value="1"/>
</dbReference>
<comment type="caution">
    <text evidence="6">The sequence shown here is derived from an EMBL/GenBank/DDBJ whole genome shotgun (WGS) entry which is preliminary data.</text>
</comment>
<dbReference type="Pfam" id="PF01979">
    <property type="entry name" value="Amidohydro_1"/>
    <property type="match status" value="1"/>
</dbReference>
<sequence>MEGQGVGYIHKGAVAVSGSTIAAVGPTDEVSRDFPAHRTIDGTGKIVMPGLIDAHMHTGLTLVRGVAQDMNDWMQKGIWPFAKHLTTEDKKLGSMVNILEGIQAGTTTFGDYNDHMLDLAENYEQTGARAVVTEMVNEMPETIVDLEVGDLYPFDPSVGEEKKRRNEQLLEKYPFTEKGRITALSGPQGPDMMSLELLKEMQHLANIHHTKLHMHVAQGDREIGQMEKRYGKRSIPFLEEHGFLNNRLLAVHLTEATDEETAAVARSGAGMIYCAGSIGIIDGLVPPMLTFLENGGRACLGSDQAPGNNCNQMFNEMKMAAILNKVKRKDPSVFNATLAIRSATIESARVLGLEDQIGSLRRGKKADLIVIDAEQPSLFPVLTDPVRNIVPNLVYSARGHEVEMSIIDGRIVMEDRNVVTVDVKTAVKAGQKAADALVQRASADLKQADSDVVKMVKQGLL</sequence>
<gene>
    <name evidence="6" type="ORF">CR205_13965</name>
</gene>
<organism evidence="6 7">
    <name type="scientific">Alteribacter lacisalsi</name>
    <dbReference type="NCBI Taxonomy" id="2045244"/>
    <lineage>
        <taxon>Bacteria</taxon>
        <taxon>Bacillati</taxon>
        <taxon>Bacillota</taxon>
        <taxon>Bacilli</taxon>
        <taxon>Bacillales</taxon>
        <taxon>Bacillaceae</taxon>
        <taxon>Alteribacter</taxon>
    </lineage>
</organism>
<dbReference type="EMBL" id="PDOF01000002">
    <property type="protein sequence ID" value="PYZ97029.1"/>
    <property type="molecule type" value="Genomic_DNA"/>
</dbReference>
<dbReference type="InterPro" id="IPR050287">
    <property type="entry name" value="MTA/SAH_deaminase"/>
</dbReference>
<dbReference type="SUPFAM" id="SSF51556">
    <property type="entry name" value="Metallo-dependent hydrolases"/>
    <property type="match status" value="1"/>
</dbReference>
<dbReference type="AlphaFoldDB" id="A0A2W0HJN8"/>
<keyword evidence="1" id="KW-0479">Metal-binding</keyword>
<reference evidence="6 7" key="1">
    <citation type="submission" date="2017-10" db="EMBL/GenBank/DDBJ databases">
        <title>Bacillus sp. nov., a halophilic bacterium isolated from a Yangshapao Lake.</title>
        <authorList>
            <person name="Wang H."/>
        </authorList>
    </citation>
    <scope>NUCLEOTIDE SEQUENCE [LARGE SCALE GENOMIC DNA]</scope>
    <source>
        <strain evidence="6 7">YSP-3</strain>
    </source>
</reference>
<keyword evidence="3" id="KW-0862">Zinc</keyword>
<dbReference type="Proteomes" id="UP000248066">
    <property type="component" value="Unassembled WGS sequence"/>
</dbReference>
<dbReference type="OrthoDB" id="9807210at2"/>
<keyword evidence="2 6" id="KW-0378">Hydrolase</keyword>
<feature type="domain" description="Aminodeoxyfutalosine deaminase/Imidazolonepropionase-like composite" evidence="5">
    <location>
        <begin position="12"/>
        <end position="36"/>
    </location>
</feature>
<dbReference type="PANTHER" id="PTHR43794">
    <property type="entry name" value="AMINOHYDROLASE SSNA-RELATED"/>
    <property type="match status" value="1"/>
</dbReference>
<evidence type="ECO:0000259" key="5">
    <source>
        <dbReference type="Pfam" id="PF22039"/>
    </source>
</evidence>
<dbReference type="InterPro" id="IPR006680">
    <property type="entry name" value="Amidohydro-rel"/>
</dbReference>
<protein>
    <submittedName>
        <fullName evidence="6">Amidohydrolase</fullName>
    </submittedName>
</protein>
<feature type="domain" description="Amidohydrolase-related" evidence="4">
    <location>
        <begin position="46"/>
        <end position="412"/>
    </location>
</feature>